<keyword evidence="2" id="KW-1133">Transmembrane helix</keyword>
<organism evidence="4 5">
    <name type="scientific">Streptomyces mobaraensis (strain ATCC 29032 / DSM 40847 / JCM 4168 / NBRC 13819 / NCIMB 11159 / IPCR 16-22)</name>
    <dbReference type="NCBI Taxonomy" id="1223523"/>
    <lineage>
        <taxon>Bacteria</taxon>
        <taxon>Bacillati</taxon>
        <taxon>Actinomycetota</taxon>
        <taxon>Actinomycetes</taxon>
        <taxon>Kitasatosporales</taxon>
        <taxon>Streptomycetaceae</taxon>
        <taxon>Streptomyces</taxon>
    </lineage>
</organism>
<feature type="region of interest" description="Disordered" evidence="1">
    <location>
        <begin position="1"/>
        <end position="50"/>
    </location>
</feature>
<dbReference type="Pfam" id="PF26526">
    <property type="entry name" value="DUF8175"/>
    <property type="match status" value="1"/>
</dbReference>
<dbReference type="Proteomes" id="UP000011740">
    <property type="component" value="Unassembled WGS sequence"/>
</dbReference>
<evidence type="ECO:0000313" key="5">
    <source>
        <dbReference type="Proteomes" id="UP000011740"/>
    </source>
</evidence>
<dbReference type="RefSeq" id="WP_004955152.1">
    <property type="nucleotide sequence ID" value="NZ_AORZ01000191.1"/>
</dbReference>
<name>M2ZV59_STRM1</name>
<feature type="compositionally biased region" description="Basic and acidic residues" evidence="1">
    <location>
        <begin position="26"/>
        <end position="38"/>
    </location>
</feature>
<keyword evidence="2" id="KW-0472">Membrane</keyword>
<feature type="compositionally biased region" description="Basic and acidic residues" evidence="1">
    <location>
        <begin position="77"/>
        <end position="89"/>
    </location>
</feature>
<dbReference type="PATRIC" id="fig|1223523.3.peg.6215"/>
<proteinExistence type="predicted"/>
<dbReference type="eggNOG" id="ENOG5033DYY">
    <property type="taxonomic scope" value="Bacteria"/>
</dbReference>
<comment type="caution">
    <text evidence="4">The sequence shown here is derived from an EMBL/GenBank/DDBJ whole genome shotgun (WGS) entry which is preliminary data.</text>
</comment>
<gene>
    <name evidence="4" type="ORF">H340_30618</name>
</gene>
<protein>
    <submittedName>
        <fullName evidence="4">Putative integral membrane protein</fullName>
    </submittedName>
</protein>
<evidence type="ECO:0000256" key="1">
    <source>
        <dbReference type="SAM" id="MobiDB-lite"/>
    </source>
</evidence>
<feature type="region of interest" description="Disordered" evidence="1">
    <location>
        <begin position="256"/>
        <end position="277"/>
    </location>
</feature>
<dbReference type="EMBL" id="AORZ01000191">
    <property type="protein sequence ID" value="EME96618.1"/>
    <property type="molecule type" value="Genomic_DNA"/>
</dbReference>
<sequence length="290" mass="30805">MSLGDDGYRSGQGSGGDGGGYGGYDADDHHLTRTRLPEGEVDPYAPQRRPVRPSRNLITIVAVVVLLVAAIAFANRGGDKSSHGDDENSAKGGSSATAPSGVKPVEEKNGGIPSGFAHDEQGVQSAAANFAVALNSTDMYKSDSRLRILDAVYTPDVAEKRRGPLDKLYADEAFLKRIGLDSNANPPKGMTFISRANPVGTRIVKYEGDRASVAVWYSALFGIAGEGSKTPVAESWYTNTFEFSWTGKDWKITDFTQKDGPAPVGRDQTASSAEEMSDAVKGFGGLTYAR</sequence>
<dbReference type="InterPro" id="IPR058488">
    <property type="entry name" value="DUF8175"/>
</dbReference>
<evidence type="ECO:0000313" key="4">
    <source>
        <dbReference type="EMBL" id="EME96618.1"/>
    </source>
</evidence>
<feature type="transmembrane region" description="Helical" evidence="2">
    <location>
        <begin position="57"/>
        <end position="74"/>
    </location>
</feature>
<feature type="domain" description="DUF8175" evidence="3">
    <location>
        <begin position="107"/>
        <end position="259"/>
    </location>
</feature>
<evidence type="ECO:0000259" key="3">
    <source>
        <dbReference type="Pfam" id="PF26526"/>
    </source>
</evidence>
<accession>M2ZV59</accession>
<keyword evidence="2" id="KW-0812">Transmembrane</keyword>
<evidence type="ECO:0000256" key="2">
    <source>
        <dbReference type="SAM" id="Phobius"/>
    </source>
</evidence>
<reference evidence="4 5" key="1">
    <citation type="journal article" date="2013" name="Genome Announc.">
        <title>Whole-Genome Shotgun Assembly and Analysis of the Genome of Streptomyces mobaraensis DSM 40847, a Strain for Industrial Production of Microbial Transglutaminase.</title>
        <authorList>
            <person name="Yang H."/>
            <person name="He T."/>
            <person name="Wu W."/>
            <person name="Zhu W."/>
            <person name="Lu B."/>
            <person name="Sun W."/>
        </authorList>
    </citation>
    <scope>NUCLEOTIDE SEQUENCE [LARGE SCALE GENOMIC DNA]</scope>
    <source>
        <strain evidence="4 5">DSM 40847</strain>
    </source>
</reference>
<dbReference type="AlphaFoldDB" id="M2ZV59"/>
<feature type="compositionally biased region" description="Gly residues" evidence="1">
    <location>
        <begin position="10"/>
        <end position="23"/>
    </location>
</feature>
<dbReference type="STRING" id="1223523.H340_30618"/>
<feature type="region of interest" description="Disordered" evidence="1">
    <location>
        <begin position="76"/>
        <end position="118"/>
    </location>
</feature>